<dbReference type="Proteomes" id="UP000593562">
    <property type="component" value="Unassembled WGS sequence"/>
</dbReference>
<dbReference type="Gene3D" id="3.20.80.10">
    <property type="entry name" value="Regulatory factor, effector binding domain"/>
    <property type="match status" value="1"/>
</dbReference>
<dbReference type="AlphaFoldDB" id="A0A7J7C9J1"/>
<dbReference type="PANTHER" id="PTHR11220:SF25">
    <property type="entry name" value="F3F9.4"/>
    <property type="match status" value="1"/>
</dbReference>
<organism evidence="2 3">
    <name type="scientific">Tripterygium wilfordii</name>
    <name type="common">Thunder God vine</name>
    <dbReference type="NCBI Taxonomy" id="458696"/>
    <lineage>
        <taxon>Eukaryota</taxon>
        <taxon>Viridiplantae</taxon>
        <taxon>Streptophyta</taxon>
        <taxon>Embryophyta</taxon>
        <taxon>Tracheophyta</taxon>
        <taxon>Spermatophyta</taxon>
        <taxon>Magnoliopsida</taxon>
        <taxon>eudicotyledons</taxon>
        <taxon>Gunneridae</taxon>
        <taxon>Pentapetalae</taxon>
        <taxon>rosids</taxon>
        <taxon>fabids</taxon>
        <taxon>Celastrales</taxon>
        <taxon>Celastraceae</taxon>
        <taxon>Tripterygium</taxon>
    </lineage>
</organism>
<evidence type="ECO:0000313" key="2">
    <source>
        <dbReference type="EMBL" id="KAF5730789.1"/>
    </source>
</evidence>
<evidence type="ECO:0000256" key="1">
    <source>
        <dbReference type="ARBA" id="ARBA00009817"/>
    </source>
</evidence>
<name>A0A7J7C9J1_TRIWF</name>
<protein>
    <submittedName>
        <fullName evidence="2">Uncharacterized protein</fullName>
    </submittedName>
</protein>
<comment type="caution">
    <text evidence="2">The sequence shown here is derived from an EMBL/GenBank/DDBJ whole genome shotgun (WGS) entry which is preliminary data.</text>
</comment>
<comment type="similarity">
    <text evidence="1">Belongs to the HEBP family.</text>
</comment>
<dbReference type="PANTHER" id="PTHR11220">
    <property type="entry name" value="HEME-BINDING PROTEIN-RELATED"/>
    <property type="match status" value="1"/>
</dbReference>
<proteinExistence type="inferred from homology"/>
<dbReference type="Pfam" id="PF04832">
    <property type="entry name" value="SOUL"/>
    <property type="match status" value="1"/>
</dbReference>
<dbReference type="SUPFAM" id="SSF55136">
    <property type="entry name" value="Probable bacterial effector-binding domain"/>
    <property type="match status" value="1"/>
</dbReference>
<accession>A0A7J7C9J1</accession>
<dbReference type="InterPro" id="IPR006917">
    <property type="entry name" value="SOUL_heme-bd"/>
</dbReference>
<gene>
    <name evidence="2" type="ORF">HS088_TW19G00388</name>
</gene>
<evidence type="ECO:0000313" key="3">
    <source>
        <dbReference type="Proteomes" id="UP000593562"/>
    </source>
</evidence>
<dbReference type="EMBL" id="JAAARO010000019">
    <property type="protein sequence ID" value="KAF5730789.1"/>
    <property type="molecule type" value="Genomic_DNA"/>
</dbReference>
<dbReference type="InParanoid" id="A0A7J7C9J1"/>
<sequence length="106" mass="11983">MSTAPIQDLSLVEATRNGFLLLFDYIQGKNEYEKEIEMAGSVITEISPSDGPLPSFTVRFYVPKENQKNTPPTVGLHIQRVKPTYVAIRQFGGMGWLCEEEMEEID</sequence>
<dbReference type="InterPro" id="IPR011256">
    <property type="entry name" value="Reg_factor_effector_dom_sf"/>
</dbReference>
<keyword evidence="3" id="KW-1185">Reference proteome</keyword>
<reference evidence="2 3" key="1">
    <citation type="journal article" date="2020" name="Nat. Commun.">
        <title>Genome of Tripterygium wilfordii and identification of cytochrome P450 involved in triptolide biosynthesis.</title>
        <authorList>
            <person name="Tu L."/>
            <person name="Su P."/>
            <person name="Zhang Z."/>
            <person name="Gao L."/>
            <person name="Wang J."/>
            <person name="Hu T."/>
            <person name="Zhou J."/>
            <person name="Zhang Y."/>
            <person name="Zhao Y."/>
            <person name="Liu Y."/>
            <person name="Song Y."/>
            <person name="Tong Y."/>
            <person name="Lu Y."/>
            <person name="Yang J."/>
            <person name="Xu C."/>
            <person name="Jia M."/>
            <person name="Peters R.J."/>
            <person name="Huang L."/>
            <person name="Gao W."/>
        </authorList>
    </citation>
    <scope>NUCLEOTIDE SEQUENCE [LARGE SCALE GENOMIC DNA]</scope>
    <source>
        <strain evidence="3">cv. XIE 37</strain>
        <tissue evidence="2">Leaf</tissue>
    </source>
</reference>